<sequence>MILQPLTRNLRRKTVLKAGFLIVKVLIFLPLSLLAQTRATEVTTDPIAFSADVSMQTFGQDHADFAVVTNDRLDHE</sequence>
<dbReference type="AlphaFoldDB" id="A0A1G7L9M8"/>
<organism evidence="1 2">
    <name type="scientific">Terriglobus roseus</name>
    <dbReference type="NCBI Taxonomy" id="392734"/>
    <lineage>
        <taxon>Bacteria</taxon>
        <taxon>Pseudomonadati</taxon>
        <taxon>Acidobacteriota</taxon>
        <taxon>Terriglobia</taxon>
        <taxon>Terriglobales</taxon>
        <taxon>Acidobacteriaceae</taxon>
        <taxon>Terriglobus</taxon>
    </lineage>
</organism>
<name>A0A1G7L9M8_9BACT</name>
<dbReference type="Proteomes" id="UP000182427">
    <property type="component" value="Chromosome I"/>
</dbReference>
<accession>A0A1G7L9M8</accession>
<dbReference type="RefSeq" id="WP_083345409.1">
    <property type="nucleotide sequence ID" value="NZ_LT629690.1"/>
</dbReference>
<evidence type="ECO:0000313" key="2">
    <source>
        <dbReference type="Proteomes" id="UP000182427"/>
    </source>
</evidence>
<dbReference type="EMBL" id="LT629690">
    <property type="protein sequence ID" value="SDF46198.1"/>
    <property type="molecule type" value="Genomic_DNA"/>
</dbReference>
<gene>
    <name evidence="1" type="ORF">SAMN05444167_2479</name>
</gene>
<proteinExistence type="predicted"/>
<evidence type="ECO:0000313" key="1">
    <source>
        <dbReference type="EMBL" id="SDF46198.1"/>
    </source>
</evidence>
<keyword evidence="2" id="KW-1185">Reference proteome</keyword>
<protein>
    <submittedName>
        <fullName evidence="1">Uncharacterized protein</fullName>
    </submittedName>
</protein>
<reference evidence="2" key="1">
    <citation type="submission" date="2016-10" db="EMBL/GenBank/DDBJ databases">
        <authorList>
            <person name="Varghese N."/>
            <person name="Submissions S."/>
        </authorList>
    </citation>
    <scope>NUCLEOTIDE SEQUENCE [LARGE SCALE GENOMIC DNA]</scope>
    <source>
        <strain evidence="2">GAS232</strain>
    </source>
</reference>